<feature type="domain" description="Periplasmic binding protein" evidence="4">
    <location>
        <begin position="39"/>
        <end position="301"/>
    </location>
</feature>
<dbReference type="PANTHER" id="PTHR46847:SF1">
    <property type="entry name" value="D-ALLOSE-BINDING PERIPLASMIC PROTEIN-RELATED"/>
    <property type="match status" value="1"/>
</dbReference>
<reference evidence="5 6" key="1">
    <citation type="journal article" date="2015" name="Genome Announc.">
        <title>Complete Genome Sequence of Sedimenticola thiotaurini Strain SIP-G1, a Polyphosphate- and Polyhydroxyalkanoate-Accumulating Sulfur-Oxidizing Gammaproteobacterium Isolated from Salt Marsh Sediments.</title>
        <authorList>
            <person name="Flood B.E."/>
            <person name="Jones D.S."/>
            <person name="Bailey J.V."/>
        </authorList>
    </citation>
    <scope>NUCLEOTIDE SEQUENCE [LARGE SCALE GENOMIC DNA]</scope>
    <source>
        <strain evidence="5 6">SIP-G1</strain>
    </source>
</reference>
<evidence type="ECO:0000256" key="3">
    <source>
        <dbReference type="ARBA" id="ARBA00022729"/>
    </source>
</evidence>
<keyword evidence="3" id="KW-0732">Signal</keyword>
<dbReference type="GO" id="GO:0055085">
    <property type="term" value="P:transmembrane transport"/>
    <property type="evidence" value="ECO:0007669"/>
    <property type="project" value="UniProtKB-ARBA"/>
</dbReference>
<dbReference type="InterPro" id="IPR028082">
    <property type="entry name" value="Peripla_BP_I"/>
</dbReference>
<keyword evidence="6" id="KW-1185">Reference proteome</keyword>
<dbReference type="GO" id="GO:0030246">
    <property type="term" value="F:carbohydrate binding"/>
    <property type="evidence" value="ECO:0007669"/>
    <property type="project" value="UniProtKB-ARBA"/>
</dbReference>
<evidence type="ECO:0000313" key="6">
    <source>
        <dbReference type="Proteomes" id="UP000034410"/>
    </source>
</evidence>
<accession>A0A0F7K550</accession>
<comment type="similarity">
    <text evidence="2">Belongs to the bacterial solute-binding protein 2 family.</text>
</comment>
<name>A0A0F7K550_9GAMM</name>
<gene>
    <name evidence="5" type="ORF">AAY24_17505</name>
</gene>
<organism evidence="5 6">
    <name type="scientific">Sedimenticola thiotaurini</name>
    <dbReference type="NCBI Taxonomy" id="1543721"/>
    <lineage>
        <taxon>Bacteria</taxon>
        <taxon>Pseudomonadati</taxon>
        <taxon>Pseudomonadota</taxon>
        <taxon>Gammaproteobacteria</taxon>
        <taxon>Chromatiales</taxon>
        <taxon>Sedimenticolaceae</taxon>
        <taxon>Sedimenticola</taxon>
    </lineage>
</organism>
<dbReference type="EMBL" id="CP011412">
    <property type="protein sequence ID" value="AKH22375.1"/>
    <property type="molecule type" value="Genomic_DNA"/>
</dbReference>
<comment type="subcellular location">
    <subcellularLocation>
        <location evidence="1">Cell envelope</location>
    </subcellularLocation>
</comment>
<dbReference type="PANTHER" id="PTHR46847">
    <property type="entry name" value="D-ALLOSE-BINDING PERIPLASMIC PROTEIN-RELATED"/>
    <property type="match status" value="1"/>
</dbReference>
<evidence type="ECO:0000313" key="5">
    <source>
        <dbReference type="EMBL" id="AKH22375.1"/>
    </source>
</evidence>
<dbReference type="InterPro" id="IPR025997">
    <property type="entry name" value="SBP_2_dom"/>
</dbReference>
<evidence type="ECO:0000259" key="4">
    <source>
        <dbReference type="Pfam" id="PF13407"/>
    </source>
</evidence>
<dbReference type="Gene3D" id="3.40.50.2300">
    <property type="match status" value="2"/>
</dbReference>
<dbReference type="SUPFAM" id="SSF53822">
    <property type="entry name" value="Periplasmic binding protein-like I"/>
    <property type="match status" value="1"/>
</dbReference>
<dbReference type="PATRIC" id="fig|1543721.4.peg.3622"/>
<proteinExistence type="inferred from homology"/>
<protein>
    <submittedName>
        <fullName evidence="5">Sugar ABC transporter ATPase</fullName>
    </submittedName>
</protein>
<evidence type="ECO:0000256" key="1">
    <source>
        <dbReference type="ARBA" id="ARBA00004196"/>
    </source>
</evidence>
<dbReference type="Pfam" id="PF13407">
    <property type="entry name" value="Peripla_BP_4"/>
    <property type="match status" value="1"/>
</dbReference>
<sequence length="318" mass="35005">MGTLLFGIMALLMTACSPDSTSDQRDNELSATEQKTLTIALVMKTLTNPFFVEMEKGARKAEQEFAIHLVVKTAAQETSILQQIGIIESLIRDQVDAIVIAPGDSIELIPVLKKAQEMGITVINIDNQLDPDFSRKSDLQDVPFISVDNRLAAYRSAKYIADQITSPAKALLMEGIRTAKNADMRMQGAMQAFRENPHIELVASESANWKIDEGYHLMQQWLATYPDVQLVFAANDMMALGIIKAVGEAGRSDILIAGYDAIKEARQAIDEGILQATIDQQAAEQGYLGIQFAIRAINGEKLPQETLIDALLITRDDH</sequence>
<dbReference type="AlphaFoldDB" id="A0A0F7K550"/>
<dbReference type="Proteomes" id="UP000034410">
    <property type="component" value="Chromosome"/>
</dbReference>
<dbReference type="KEGG" id="seds:AAY24_17505"/>
<dbReference type="GO" id="GO:0030313">
    <property type="term" value="C:cell envelope"/>
    <property type="evidence" value="ECO:0007669"/>
    <property type="project" value="UniProtKB-SubCell"/>
</dbReference>
<evidence type="ECO:0000256" key="2">
    <source>
        <dbReference type="ARBA" id="ARBA00007639"/>
    </source>
</evidence>